<dbReference type="InterPro" id="IPR050596">
    <property type="entry name" value="AspAT/PAT-like"/>
</dbReference>
<comment type="catalytic activity">
    <reaction evidence="7">
        <text>L-aspartate + 2-oxoglutarate = oxaloacetate + L-glutamate</text>
        <dbReference type="Rhea" id="RHEA:21824"/>
        <dbReference type="ChEBI" id="CHEBI:16452"/>
        <dbReference type="ChEBI" id="CHEBI:16810"/>
        <dbReference type="ChEBI" id="CHEBI:29985"/>
        <dbReference type="ChEBI" id="CHEBI:29991"/>
        <dbReference type="EC" id="2.6.1.1"/>
    </reaction>
</comment>
<protein>
    <recommendedName>
        <fullName evidence="3">aspartate transaminase</fullName>
        <ecNumber evidence="3">2.6.1.1</ecNumber>
    </recommendedName>
</protein>
<reference evidence="9 10" key="1">
    <citation type="submission" date="2018-04" db="EMBL/GenBank/DDBJ databases">
        <title>Genomic Encyclopedia of Archaeal and Bacterial Type Strains, Phase II (KMG-II): from individual species to whole genera.</title>
        <authorList>
            <person name="Goeker M."/>
        </authorList>
    </citation>
    <scope>NUCLEOTIDE SEQUENCE [LARGE SCALE GENOMIC DNA]</scope>
    <source>
        <strain evidence="9 10">DSM 29329</strain>
    </source>
</reference>
<dbReference type="PANTHER" id="PTHR46383">
    <property type="entry name" value="ASPARTATE AMINOTRANSFERASE"/>
    <property type="match status" value="1"/>
</dbReference>
<evidence type="ECO:0000256" key="7">
    <source>
        <dbReference type="ARBA" id="ARBA00049185"/>
    </source>
</evidence>
<dbReference type="InterPro" id="IPR015421">
    <property type="entry name" value="PyrdxlP-dep_Trfase_major"/>
</dbReference>
<dbReference type="PANTHER" id="PTHR46383:SF1">
    <property type="entry name" value="ASPARTATE AMINOTRANSFERASE"/>
    <property type="match status" value="1"/>
</dbReference>
<comment type="caution">
    <text evidence="9">The sequence shown here is derived from an EMBL/GenBank/DDBJ whole genome shotgun (WGS) entry which is preliminary data.</text>
</comment>
<comment type="similarity">
    <text evidence="2">Belongs to the class-I pyridoxal-phosphate-dependent aminotransferase family.</text>
</comment>
<proteinExistence type="inferred from homology"/>
<dbReference type="GO" id="GO:0030170">
    <property type="term" value="F:pyridoxal phosphate binding"/>
    <property type="evidence" value="ECO:0007669"/>
    <property type="project" value="InterPro"/>
</dbReference>
<dbReference type="InterPro" id="IPR015424">
    <property type="entry name" value="PyrdxlP-dep_Trfase"/>
</dbReference>
<evidence type="ECO:0000256" key="4">
    <source>
        <dbReference type="ARBA" id="ARBA00022576"/>
    </source>
</evidence>
<dbReference type="SUPFAM" id="SSF53383">
    <property type="entry name" value="PLP-dependent transferases"/>
    <property type="match status" value="1"/>
</dbReference>
<name>A0A2T6ANK5_9RHOB</name>
<gene>
    <name evidence="9" type="ORF">C8N44_12270</name>
</gene>
<sequence>MTSRTQTTFAPPVMEARRWLEGVIFPADRPLLNVSQAAPVDPPPEPLRAAMAEALERPETHLYGPVLGLPGLRAGLARNWSDHYGGTVGPDQVAITAGCNQAFAAAIAAIAGEGDEVILPVPWYFNHKMWLDMSGLRAVPLKTGDDLVPTAEDAEALITPRTRAIALVSPNNPGGVEYPAETIAAFFELAKSRGIKLILDETYRDFDSRDGAPHDLITLGDWDDTLIALYSFSKAYRLTGHRTGAVLTSQPLLAEIEKFLDTVAICAPQLGQHAALWGLENLSQWLAGERAEILDRRAAILDNLPVIEAKGWRLMGCGAYFAYFEHPFAESSADLAPRLVRDAGVLLLPGTMFMPEDAPEGARQVRVAFANVDRAGIAELFRRLAAVEGPLAGRATPI</sequence>
<dbReference type="InterPro" id="IPR004839">
    <property type="entry name" value="Aminotransferase_I/II_large"/>
</dbReference>
<dbReference type="GO" id="GO:0006520">
    <property type="term" value="P:amino acid metabolic process"/>
    <property type="evidence" value="ECO:0007669"/>
    <property type="project" value="InterPro"/>
</dbReference>
<dbReference type="CDD" id="cd00609">
    <property type="entry name" value="AAT_like"/>
    <property type="match status" value="1"/>
</dbReference>
<dbReference type="EC" id="2.6.1.1" evidence="3"/>
<dbReference type="GO" id="GO:0004069">
    <property type="term" value="F:L-aspartate:2-oxoglutarate aminotransferase activity"/>
    <property type="evidence" value="ECO:0007669"/>
    <property type="project" value="UniProtKB-EC"/>
</dbReference>
<evidence type="ECO:0000256" key="1">
    <source>
        <dbReference type="ARBA" id="ARBA00001933"/>
    </source>
</evidence>
<dbReference type="Pfam" id="PF00155">
    <property type="entry name" value="Aminotran_1_2"/>
    <property type="match status" value="1"/>
</dbReference>
<keyword evidence="6" id="KW-0663">Pyridoxal phosphate</keyword>
<keyword evidence="4 9" id="KW-0032">Aminotransferase</keyword>
<evidence type="ECO:0000256" key="2">
    <source>
        <dbReference type="ARBA" id="ARBA00007441"/>
    </source>
</evidence>
<evidence type="ECO:0000256" key="5">
    <source>
        <dbReference type="ARBA" id="ARBA00022679"/>
    </source>
</evidence>
<comment type="cofactor">
    <cofactor evidence="1">
        <name>pyridoxal 5'-phosphate</name>
        <dbReference type="ChEBI" id="CHEBI:597326"/>
    </cofactor>
</comment>
<keyword evidence="5 9" id="KW-0808">Transferase</keyword>
<dbReference type="RefSeq" id="WP_107977863.1">
    <property type="nucleotide sequence ID" value="NZ_BMEZ01000022.1"/>
</dbReference>
<keyword evidence="10" id="KW-1185">Reference proteome</keyword>
<evidence type="ECO:0000313" key="9">
    <source>
        <dbReference type="EMBL" id="PTX45414.1"/>
    </source>
</evidence>
<dbReference type="EMBL" id="QBKN01000022">
    <property type="protein sequence ID" value="PTX45414.1"/>
    <property type="molecule type" value="Genomic_DNA"/>
</dbReference>
<dbReference type="NCBIfam" id="NF005732">
    <property type="entry name" value="PRK07550.1"/>
    <property type="match status" value="1"/>
</dbReference>
<feature type="domain" description="Aminotransferase class I/classII large" evidence="8">
    <location>
        <begin position="33"/>
        <end position="384"/>
    </location>
</feature>
<organism evidence="9 10">
    <name type="scientific">Allosediminivita pacifica</name>
    <dbReference type="NCBI Taxonomy" id="1267769"/>
    <lineage>
        <taxon>Bacteria</taxon>
        <taxon>Pseudomonadati</taxon>
        <taxon>Pseudomonadota</taxon>
        <taxon>Alphaproteobacteria</taxon>
        <taxon>Rhodobacterales</taxon>
        <taxon>Paracoccaceae</taxon>
        <taxon>Allosediminivita</taxon>
    </lineage>
</organism>
<dbReference type="Proteomes" id="UP000244069">
    <property type="component" value="Unassembled WGS sequence"/>
</dbReference>
<dbReference type="Gene3D" id="3.40.640.10">
    <property type="entry name" value="Type I PLP-dependent aspartate aminotransferase-like (Major domain)"/>
    <property type="match status" value="1"/>
</dbReference>
<dbReference type="AlphaFoldDB" id="A0A2T6ANK5"/>
<dbReference type="OrthoDB" id="9766084at2"/>
<accession>A0A2T6ANK5</accession>
<evidence type="ECO:0000256" key="6">
    <source>
        <dbReference type="ARBA" id="ARBA00022898"/>
    </source>
</evidence>
<evidence type="ECO:0000259" key="8">
    <source>
        <dbReference type="Pfam" id="PF00155"/>
    </source>
</evidence>
<evidence type="ECO:0000313" key="10">
    <source>
        <dbReference type="Proteomes" id="UP000244069"/>
    </source>
</evidence>
<evidence type="ECO:0000256" key="3">
    <source>
        <dbReference type="ARBA" id="ARBA00012753"/>
    </source>
</evidence>